<evidence type="ECO:0000259" key="2">
    <source>
        <dbReference type="Pfam" id="PF03448"/>
    </source>
</evidence>
<proteinExistence type="predicted"/>
<organism evidence="3 4">
    <name type="scientific">Candidatus Cyrtobacter comes</name>
    <dbReference type="NCBI Taxonomy" id="675776"/>
    <lineage>
        <taxon>Bacteria</taxon>
        <taxon>Pseudomonadati</taxon>
        <taxon>Pseudomonadota</taxon>
        <taxon>Alphaproteobacteria</taxon>
        <taxon>Rickettsiales</taxon>
        <taxon>Candidatus Midichloriaceae</taxon>
        <taxon>Candidatus Cyrtobacter</taxon>
    </lineage>
</organism>
<dbReference type="Pfam" id="PF03448">
    <property type="entry name" value="MgtE_N"/>
    <property type="match status" value="1"/>
</dbReference>
<gene>
    <name evidence="3" type="ORF">Cyrtocomes_00754</name>
</gene>
<dbReference type="RefSeq" id="WP_322497844.1">
    <property type="nucleotide sequence ID" value="NZ_JARGYT010000042.1"/>
</dbReference>
<feature type="coiled-coil region" evidence="1">
    <location>
        <begin position="69"/>
        <end position="127"/>
    </location>
</feature>
<sequence length="197" mass="22441">MSNLFSYVIVALLAFIGTKAFDMLEISGKEQVAHDLTHESVIKSAETSVENLKKPGMEECFSSTEVEVLKNLKIRREQLDIRERNIEEKERVLGTMNTEALYAVRQIEDTTKRVEKILKEYQDKKDAQILRLVKIYEGMKPQEAARIFEELNWDILLSVVQYMKESKLSAILAAMNPSKATSLTIALSNKGDIKSLN</sequence>
<reference evidence="3 4" key="1">
    <citation type="submission" date="2023-02" db="EMBL/GenBank/DDBJ databases">
        <title>Host association and intracellularity evolved multiple times independently in the Rickettsiales.</title>
        <authorList>
            <person name="Castelli M."/>
            <person name="Nardi T."/>
            <person name="Gammuto L."/>
            <person name="Bellinzona G."/>
            <person name="Sabaneyeva E."/>
            <person name="Potekhin A."/>
            <person name="Serra V."/>
            <person name="Petroni G."/>
            <person name="Sassera D."/>
        </authorList>
    </citation>
    <scope>NUCLEOTIDE SEQUENCE [LARGE SCALE GENOMIC DNA]</scope>
    <source>
        <strain evidence="3 4">BOD18</strain>
    </source>
</reference>
<evidence type="ECO:0000313" key="4">
    <source>
        <dbReference type="Proteomes" id="UP001293791"/>
    </source>
</evidence>
<comment type="caution">
    <text evidence="3">The sequence shown here is derived from an EMBL/GenBank/DDBJ whole genome shotgun (WGS) entry which is preliminary data.</text>
</comment>
<dbReference type="EMBL" id="JARGYT010000042">
    <property type="protein sequence ID" value="MDZ5762375.1"/>
    <property type="molecule type" value="Genomic_DNA"/>
</dbReference>
<evidence type="ECO:0000256" key="1">
    <source>
        <dbReference type="SAM" id="Coils"/>
    </source>
</evidence>
<protein>
    <submittedName>
        <fullName evidence="3">MotE-like protein</fullName>
    </submittedName>
</protein>
<dbReference type="Proteomes" id="UP001293791">
    <property type="component" value="Unassembled WGS sequence"/>
</dbReference>
<keyword evidence="1" id="KW-0175">Coiled coil</keyword>
<feature type="domain" description="Magnesium transporter MgtE intracellular" evidence="2">
    <location>
        <begin position="134"/>
        <end position="184"/>
    </location>
</feature>
<keyword evidence="4" id="KW-1185">Reference proteome</keyword>
<accession>A0ABU5L8D4</accession>
<dbReference type="InterPro" id="IPR006668">
    <property type="entry name" value="Mg_transptr_MgtE_intracell_dom"/>
</dbReference>
<name>A0ABU5L8D4_9RICK</name>
<evidence type="ECO:0000313" key="3">
    <source>
        <dbReference type="EMBL" id="MDZ5762375.1"/>
    </source>
</evidence>
<dbReference type="SUPFAM" id="SSF158791">
    <property type="entry name" value="MgtE N-terminal domain-like"/>
    <property type="match status" value="1"/>
</dbReference>